<dbReference type="Gene3D" id="3.40.190.150">
    <property type="entry name" value="Bordetella uptake gene, domain 1"/>
    <property type="match status" value="1"/>
</dbReference>
<dbReference type="SUPFAM" id="SSF53850">
    <property type="entry name" value="Periplasmic binding protein-like II"/>
    <property type="match status" value="1"/>
</dbReference>
<dbReference type="RefSeq" id="WP_111359121.1">
    <property type="nucleotide sequence ID" value="NZ_NHSK01000097.1"/>
</dbReference>
<dbReference type="PANTHER" id="PTHR42928">
    <property type="entry name" value="TRICARBOXYLATE-BINDING PROTEIN"/>
    <property type="match status" value="1"/>
</dbReference>
<dbReference type="InterPro" id="IPR042100">
    <property type="entry name" value="Bug_dom1"/>
</dbReference>
<evidence type="ECO:0000313" key="3">
    <source>
        <dbReference type="EMBL" id="RAI34202.1"/>
    </source>
</evidence>
<evidence type="ECO:0000256" key="1">
    <source>
        <dbReference type="ARBA" id="ARBA00006987"/>
    </source>
</evidence>
<comment type="similarity">
    <text evidence="1">Belongs to the UPF0065 (bug) family.</text>
</comment>
<name>A0A327KA24_9BRAD</name>
<dbReference type="Pfam" id="PF03401">
    <property type="entry name" value="TctC"/>
    <property type="match status" value="1"/>
</dbReference>
<dbReference type="InterPro" id="IPR005064">
    <property type="entry name" value="BUG"/>
</dbReference>
<feature type="signal peptide" evidence="2">
    <location>
        <begin position="1"/>
        <end position="21"/>
    </location>
</feature>
<protein>
    <recommendedName>
        <fullName evidence="5">ABC transporter substrate-binding protein</fullName>
    </recommendedName>
</protein>
<dbReference type="Gene3D" id="3.40.190.10">
    <property type="entry name" value="Periplasmic binding protein-like II"/>
    <property type="match status" value="1"/>
</dbReference>
<evidence type="ECO:0000313" key="4">
    <source>
        <dbReference type="Proteomes" id="UP000248863"/>
    </source>
</evidence>
<evidence type="ECO:0000256" key="2">
    <source>
        <dbReference type="SAM" id="SignalP"/>
    </source>
</evidence>
<comment type="caution">
    <text evidence="3">The sequence shown here is derived from an EMBL/GenBank/DDBJ whole genome shotgun (WGS) entry which is preliminary data.</text>
</comment>
<gene>
    <name evidence="3" type="ORF">CH338_21320</name>
</gene>
<dbReference type="EMBL" id="NPEU01000320">
    <property type="protein sequence ID" value="RAI34202.1"/>
    <property type="molecule type" value="Genomic_DNA"/>
</dbReference>
<evidence type="ECO:0008006" key="5">
    <source>
        <dbReference type="Google" id="ProtNLM"/>
    </source>
</evidence>
<keyword evidence="4" id="KW-1185">Reference proteome</keyword>
<reference evidence="3 4" key="1">
    <citation type="submission" date="2017-07" db="EMBL/GenBank/DDBJ databases">
        <title>Draft Genome Sequences of Select Purple Nonsulfur Bacteria.</title>
        <authorList>
            <person name="Lasarre B."/>
            <person name="Mckinlay J.B."/>
        </authorList>
    </citation>
    <scope>NUCLEOTIDE SEQUENCE [LARGE SCALE GENOMIC DNA]</scope>
    <source>
        <strain evidence="3 4">DSM 11907</strain>
    </source>
</reference>
<dbReference type="CDD" id="cd07012">
    <property type="entry name" value="PBP2_Bug_TTT"/>
    <property type="match status" value="1"/>
</dbReference>
<sequence length="339" mass="36220">MRKSVLSLTAAVCLAVTGGVAASLVAATTAAAQDKYPSKPVKIIVPYAPGGATDIVARLIGEHMRQDLGQSFVVENKPGAFGIIAIEEMARAKPDGYTLMVGNVSTNAITPVLFPKKFKIDYVKDVVPVTRLVDIPEFMVATTKDFPPKNAKELVDYAKKNPGKVRYGSVGVGSYPHYDAALFAKRAGDLDMVAIHNKAGASGVINDLVSGDAQFAFLNVASTAPMIKAGNLRPFALVNHTRLPDYPDVPTMDEIGFKGVGTIAWQGLFAPAGTPPEVLETLYKAAVKAMQAPAVQEAFKKQNFNVVPSKSVAEAKTWLADEMKTWKTIADEVKIELAE</sequence>
<feature type="chain" id="PRO_5016260340" description="ABC transporter substrate-binding protein" evidence="2">
    <location>
        <begin position="22"/>
        <end position="339"/>
    </location>
</feature>
<dbReference type="AlphaFoldDB" id="A0A327KA24"/>
<dbReference type="OrthoDB" id="7250490at2"/>
<dbReference type="PIRSF" id="PIRSF017082">
    <property type="entry name" value="YflP"/>
    <property type="match status" value="1"/>
</dbReference>
<accession>A0A327KA24</accession>
<organism evidence="3 4">
    <name type="scientific">Rhodoplanes elegans</name>
    <dbReference type="NCBI Taxonomy" id="29408"/>
    <lineage>
        <taxon>Bacteria</taxon>
        <taxon>Pseudomonadati</taxon>
        <taxon>Pseudomonadota</taxon>
        <taxon>Alphaproteobacteria</taxon>
        <taxon>Hyphomicrobiales</taxon>
        <taxon>Nitrobacteraceae</taxon>
        <taxon>Rhodoplanes</taxon>
    </lineage>
</organism>
<proteinExistence type="inferred from homology"/>
<dbReference type="PANTHER" id="PTHR42928:SF5">
    <property type="entry name" value="BLR1237 PROTEIN"/>
    <property type="match status" value="1"/>
</dbReference>
<keyword evidence="2" id="KW-0732">Signal</keyword>
<dbReference type="Proteomes" id="UP000248863">
    <property type="component" value="Unassembled WGS sequence"/>
</dbReference>